<evidence type="ECO:0000313" key="2">
    <source>
        <dbReference type="Proteomes" id="UP000469452"/>
    </source>
</evidence>
<feature type="non-terminal residue" evidence="1">
    <location>
        <position position="59"/>
    </location>
</feature>
<evidence type="ECO:0000313" key="1">
    <source>
        <dbReference type="EMBL" id="KAF0746788.1"/>
    </source>
</evidence>
<dbReference type="AlphaFoldDB" id="A0A6A5ACU6"/>
<sequence>MVSWAEIGIVIVAGGYLIGRKELPRMAKMGGRYVGRTVGAVLRAKNEYFEATKNSDLVK</sequence>
<gene>
    <name evidence="1" type="ORF">AaE_007989</name>
</gene>
<proteinExistence type="predicted"/>
<comment type="caution">
    <text evidence="1">The sequence shown here is derived from an EMBL/GenBank/DDBJ whole genome shotgun (WGS) entry which is preliminary data.</text>
</comment>
<dbReference type="EMBL" id="VJMI01013820">
    <property type="protein sequence ID" value="KAF0746788.1"/>
    <property type="molecule type" value="Genomic_DNA"/>
</dbReference>
<name>A0A6A5ACU6_APHAT</name>
<organism evidence="1 2">
    <name type="scientific">Aphanomyces astaci</name>
    <name type="common">Crayfish plague agent</name>
    <dbReference type="NCBI Taxonomy" id="112090"/>
    <lineage>
        <taxon>Eukaryota</taxon>
        <taxon>Sar</taxon>
        <taxon>Stramenopiles</taxon>
        <taxon>Oomycota</taxon>
        <taxon>Saprolegniomycetes</taxon>
        <taxon>Saprolegniales</taxon>
        <taxon>Verrucalvaceae</taxon>
        <taxon>Aphanomyces</taxon>
    </lineage>
</organism>
<dbReference type="VEuPathDB" id="FungiDB:H257_02645"/>
<accession>A0A6A5ACU6</accession>
<dbReference type="Proteomes" id="UP000469452">
    <property type="component" value="Unassembled WGS sequence"/>
</dbReference>
<reference evidence="1 2" key="1">
    <citation type="submission" date="2019-06" db="EMBL/GenBank/DDBJ databases">
        <title>Genomics analysis of Aphanomyces spp. identifies a new class of oomycete effector associated with host adaptation.</title>
        <authorList>
            <person name="Gaulin E."/>
        </authorList>
    </citation>
    <scope>NUCLEOTIDE SEQUENCE [LARGE SCALE GENOMIC DNA]</scope>
    <source>
        <strain evidence="1 2">E</strain>
    </source>
</reference>
<protein>
    <submittedName>
        <fullName evidence="1">Uncharacterized protein</fullName>
    </submittedName>
</protein>